<reference evidence="4" key="1">
    <citation type="submission" date="2014-04" db="EMBL/GenBank/DDBJ databases">
        <title>Evolutionary Origins and Diversification of the Mycorrhizal Mutualists.</title>
        <authorList>
            <consortium name="DOE Joint Genome Institute"/>
            <consortium name="Mycorrhizal Genomics Consortium"/>
            <person name="Kohler A."/>
            <person name="Kuo A."/>
            <person name="Nagy L.G."/>
            <person name="Floudas D."/>
            <person name="Copeland A."/>
            <person name="Barry K.W."/>
            <person name="Cichocki N."/>
            <person name="Veneault-Fourrey C."/>
            <person name="LaButti K."/>
            <person name="Lindquist E.A."/>
            <person name="Lipzen A."/>
            <person name="Lundell T."/>
            <person name="Morin E."/>
            <person name="Murat C."/>
            <person name="Riley R."/>
            <person name="Ohm R."/>
            <person name="Sun H."/>
            <person name="Tunlid A."/>
            <person name="Henrissat B."/>
            <person name="Grigoriev I.V."/>
            <person name="Hibbett D.S."/>
            <person name="Martin F."/>
        </authorList>
    </citation>
    <scope>NUCLEOTIDE SEQUENCE [LARGE SCALE GENOMIC DNA]</scope>
    <source>
        <strain evidence="4">FD-334 SS-4</strain>
    </source>
</reference>
<gene>
    <name evidence="3" type="ORF">HYPSUDRAFT_98098</name>
</gene>
<dbReference type="GO" id="GO:0015074">
    <property type="term" value="P:DNA integration"/>
    <property type="evidence" value="ECO:0007669"/>
    <property type="project" value="InterPro"/>
</dbReference>
<evidence type="ECO:0000259" key="2">
    <source>
        <dbReference type="PROSITE" id="PS50994"/>
    </source>
</evidence>
<evidence type="ECO:0000313" key="4">
    <source>
        <dbReference type="Proteomes" id="UP000054270"/>
    </source>
</evidence>
<dbReference type="Gene3D" id="3.30.420.10">
    <property type="entry name" value="Ribonuclease H-like superfamily/Ribonuclease H"/>
    <property type="match status" value="1"/>
</dbReference>
<dbReference type="GO" id="GO:0005634">
    <property type="term" value="C:nucleus"/>
    <property type="evidence" value="ECO:0007669"/>
    <property type="project" value="UniProtKB-ARBA"/>
</dbReference>
<keyword evidence="1" id="KW-0694">RNA-binding</keyword>
<dbReference type="AlphaFoldDB" id="A0A0D2LQJ4"/>
<dbReference type="PROSITE" id="PS50994">
    <property type="entry name" value="INTEGRASE"/>
    <property type="match status" value="1"/>
</dbReference>
<dbReference type="InterPro" id="IPR036397">
    <property type="entry name" value="RNaseH_sf"/>
</dbReference>
<evidence type="ECO:0000313" key="3">
    <source>
        <dbReference type="EMBL" id="KJA13083.1"/>
    </source>
</evidence>
<dbReference type="InterPro" id="IPR001584">
    <property type="entry name" value="Integrase_cat-core"/>
</dbReference>
<dbReference type="InterPro" id="IPR012337">
    <property type="entry name" value="RNaseH-like_sf"/>
</dbReference>
<evidence type="ECO:0000256" key="1">
    <source>
        <dbReference type="ARBA" id="ARBA00022884"/>
    </source>
</evidence>
<accession>A0A0D2LQJ4</accession>
<name>A0A0D2LQJ4_HYPSF</name>
<sequence>MADGRKHFNNEEVKEFCESWSTKHHVVAAYSPWINGFVEGTNKLLLYILARLCAPEIGEDGWQKTDWESLPKSWPDHFDCTIRILNWRILPKLKFLPKEILLGLVINTVNTPLDVSTSMTAPVGIDQHMVY</sequence>
<proteinExistence type="predicted"/>
<feature type="non-terminal residue" evidence="3">
    <location>
        <position position="131"/>
    </location>
</feature>
<dbReference type="EMBL" id="KN817790">
    <property type="protein sequence ID" value="KJA13083.1"/>
    <property type="molecule type" value="Genomic_DNA"/>
</dbReference>
<keyword evidence="4" id="KW-1185">Reference proteome</keyword>
<dbReference type="OrthoDB" id="3237746at2759"/>
<dbReference type="Proteomes" id="UP000054270">
    <property type="component" value="Unassembled WGS sequence"/>
</dbReference>
<dbReference type="STRING" id="945553.A0A0D2LQJ4"/>
<feature type="domain" description="Integrase catalytic" evidence="2">
    <location>
        <begin position="1"/>
        <end position="105"/>
    </location>
</feature>
<dbReference type="SUPFAM" id="SSF53098">
    <property type="entry name" value="Ribonuclease H-like"/>
    <property type="match status" value="1"/>
</dbReference>
<protein>
    <recommendedName>
        <fullName evidence="2">Integrase catalytic domain-containing protein</fullName>
    </recommendedName>
</protein>
<dbReference type="GO" id="GO:0003723">
    <property type="term" value="F:RNA binding"/>
    <property type="evidence" value="ECO:0007669"/>
    <property type="project" value="UniProtKB-KW"/>
</dbReference>
<organism evidence="3 4">
    <name type="scientific">Hypholoma sublateritium (strain FD-334 SS-4)</name>
    <dbReference type="NCBI Taxonomy" id="945553"/>
    <lineage>
        <taxon>Eukaryota</taxon>
        <taxon>Fungi</taxon>
        <taxon>Dikarya</taxon>
        <taxon>Basidiomycota</taxon>
        <taxon>Agaricomycotina</taxon>
        <taxon>Agaricomycetes</taxon>
        <taxon>Agaricomycetidae</taxon>
        <taxon>Agaricales</taxon>
        <taxon>Agaricineae</taxon>
        <taxon>Strophariaceae</taxon>
        <taxon>Hypholoma</taxon>
    </lineage>
</organism>